<keyword evidence="3" id="KW-1185">Reference proteome</keyword>
<keyword evidence="1" id="KW-1133">Transmembrane helix</keyword>
<dbReference type="STRING" id="1427518.XSR1_40120"/>
<sequence>MLDNTKKIYLLIMILMASMVFYISYLTPLQSDDYSYLLKGLNLQTHINHYLYWSGRFVSDYISSLLLVLNNNIIKSIIIAIALVSMTFFISIIPSTLYKNKNNIYSFLFIFSLYWIVNPTLGQTVFWIVGAANYLFTNLFICIYLYFLSLYISGNKKSFLPLLIFSFFSGLSNENTSVIVVCISLCASIYNLIKNKDKKLFISSFIVIIGTILLICSPGNFARAANSAFEWWVKMPFSEKIGYFIGYTLPISLKRIYTLLATTIILLIMAYFANTKNKESTIISLLFLFAGLMSIFSMILAPTFPARALIGSCIFMIISCSFSFNIIKNSQSKISISLIYIIVLFYFLLFLYSYILISYSSNKLVIQESIRKQSIIDNIKTGNVIFSIPNFYWPKSFSEGDSVDTFSPSSALGKLYNVDNIDAFNPYFDYSILIESEIKSVDIQIDKNLNVTGIYIGKNGFIGGSSIALVINNPHKLSNANISIILMDKNGNKFEIPYNNDNSFKINTILGKNLIGFTSNINQNNINKIIINNTHIDI</sequence>
<feature type="transmembrane region" description="Helical" evidence="1">
    <location>
        <begin position="104"/>
        <end position="128"/>
    </location>
</feature>
<keyword evidence="1" id="KW-0812">Transmembrane</keyword>
<dbReference type="InterPro" id="IPR045691">
    <property type="entry name" value="DUF6056"/>
</dbReference>
<proteinExistence type="predicted"/>
<protein>
    <submittedName>
        <fullName evidence="2">Inner membrane protein</fullName>
    </submittedName>
</protein>
<dbReference type="AlphaFoldDB" id="W1J029"/>
<comment type="caution">
    <text evidence="2">The sequence shown here is derived from an EMBL/GenBank/DDBJ whole genome shotgun (WGS) entry which is preliminary data.</text>
</comment>
<organism evidence="2 3">
    <name type="scientific">Xenorhabdus szentirmaii DSM 16338</name>
    <dbReference type="NCBI Taxonomy" id="1427518"/>
    <lineage>
        <taxon>Bacteria</taxon>
        <taxon>Pseudomonadati</taxon>
        <taxon>Pseudomonadota</taxon>
        <taxon>Gammaproteobacteria</taxon>
        <taxon>Enterobacterales</taxon>
        <taxon>Morganellaceae</taxon>
        <taxon>Xenorhabdus</taxon>
    </lineage>
</organism>
<evidence type="ECO:0000313" key="2">
    <source>
        <dbReference type="EMBL" id="CDL84087.1"/>
    </source>
</evidence>
<evidence type="ECO:0000313" key="3">
    <source>
        <dbReference type="Proteomes" id="UP000019202"/>
    </source>
</evidence>
<accession>W1J029</accession>
<reference evidence="2" key="1">
    <citation type="submission" date="2013-11" db="EMBL/GenBank/DDBJ databases">
        <title>Draft genome sequence and annotation of the entomopathogenic bacteria, Xenorhabdus cabanillasi strain JM26 and Xenorhabdus szentirmai strain DSM 16338.</title>
        <authorList>
            <person name="Gualtieri M."/>
            <person name="Ogier J.C."/>
            <person name="Pages S."/>
            <person name="Givaudan A."/>
            <person name="Gaudriault S."/>
        </authorList>
    </citation>
    <scope>NUCLEOTIDE SEQUENCE [LARGE SCALE GENOMIC DNA]</scope>
    <source>
        <strain evidence="2">DSM 16338</strain>
    </source>
</reference>
<feature type="transmembrane region" description="Helical" evidence="1">
    <location>
        <begin position="281"/>
        <end position="300"/>
    </location>
</feature>
<gene>
    <name evidence="2" type="ORF">XSR1_40120</name>
</gene>
<dbReference type="Pfam" id="PF19528">
    <property type="entry name" value="DUF6056"/>
    <property type="match status" value="1"/>
</dbReference>
<dbReference type="OrthoDB" id="1661582at2"/>
<feature type="transmembrane region" description="Helical" evidence="1">
    <location>
        <begin position="256"/>
        <end position="274"/>
    </location>
</feature>
<feature type="transmembrane region" description="Helical" evidence="1">
    <location>
        <begin position="9"/>
        <end position="30"/>
    </location>
</feature>
<feature type="transmembrane region" description="Helical" evidence="1">
    <location>
        <begin position="76"/>
        <end position="98"/>
    </location>
</feature>
<dbReference type="Proteomes" id="UP000019202">
    <property type="component" value="Unassembled WGS sequence"/>
</dbReference>
<dbReference type="RefSeq" id="WP_038239919.1">
    <property type="nucleotide sequence ID" value="NZ_CAWLWS010000099.1"/>
</dbReference>
<feature type="transmembrane region" description="Helical" evidence="1">
    <location>
        <begin position="338"/>
        <end position="357"/>
    </location>
</feature>
<feature type="transmembrane region" description="Helical" evidence="1">
    <location>
        <begin position="306"/>
        <end position="326"/>
    </location>
</feature>
<dbReference type="EMBL" id="CBXF010000099">
    <property type="protein sequence ID" value="CDL84087.1"/>
    <property type="molecule type" value="Genomic_DNA"/>
</dbReference>
<feature type="transmembrane region" description="Helical" evidence="1">
    <location>
        <begin position="50"/>
        <end position="69"/>
    </location>
</feature>
<evidence type="ECO:0000256" key="1">
    <source>
        <dbReference type="SAM" id="Phobius"/>
    </source>
</evidence>
<keyword evidence="1" id="KW-0472">Membrane</keyword>
<feature type="transmembrane region" description="Helical" evidence="1">
    <location>
        <begin position="174"/>
        <end position="193"/>
    </location>
</feature>
<feature type="transmembrane region" description="Helical" evidence="1">
    <location>
        <begin position="200"/>
        <end position="221"/>
    </location>
</feature>
<name>W1J029_9GAMM</name>
<feature type="transmembrane region" description="Helical" evidence="1">
    <location>
        <begin position="135"/>
        <end position="154"/>
    </location>
</feature>